<dbReference type="Pfam" id="PF01844">
    <property type="entry name" value="HNH"/>
    <property type="match status" value="1"/>
</dbReference>
<dbReference type="AlphaFoldDB" id="A0AAU8K1W1"/>
<dbReference type="InterPro" id="IPR002711">
    <property type="entry name" value="HNH"/>
</dbReference>
<proteinExistence type="predicted"/>
<sequence>MAPTPTHPDSGDSTHHQTDSGRVQPADGMFTSLFSDPTGVRPPKHSWTPRRSQPGDAPETPWTAQSLAIASQVHRKESPAGILPHTSTGRATEEKFAVRQAHPTPPVHGAVFLPAQYPSAPQTEVSVKVPALSLGADLEQVQNPNLDDDGVDRPAEPEHDDSPIRFAPSPPTASSLEAPSRALSPDGRICPVCDKGGLLPGQYRHVRCEGRARPAVSEASSPPSVAARRAPEDVREYLRLVSVVEEREVKTRGQRRAGQSARPVRIPQAREAVLLRCGGLCENPSCAGQPDDVTDDGRPLLEVDHIEEIAAGGRDHPEQMAALCPNCHAAKTRGRRRSQLRADLATAVGEAHLEWLTPPVAERPRK</sequence>
<dbReference type="KEGG" id="kcm:ABWK59_25395"/>
<dbReference type="GO" id="GO:0004519">
    <property type="term" value="F:endonuclease activity"/>
    <property type="evidence" value="ECO:0007669"/>
    <property type="project" value="UniProtKB-KW"/>
</dbReference>
<evidence type="ECO:0000313" key="3">
    <source>
        <dbReference type="EMBL" id="XCM81995.1"/>
    </source>
</evidence>
<dbReference type="Gene3D" id="1.10.30.50">
    <property type="match status" value="1"/>
</dbReference>
<keyword evidence="3" id="KW-0378">Hydrolase</keyword>
<dbReference type="CDD" id="cd00085">
    <property type="entry name" value="HNHc"/>
    <property type="match status" value="1"/>
</dbReference>
<dbReference type="InterPro" id="IPR003615">
    <property type="entry name" value="HNH_nuc"/>
</dbReference>
<dbReference type="EMBL" id="CP159872">
    <property type="protein sequence ID" value="XCM81995.1"/>
    <property type="molecule type" value="Genomic_DNA"/>
</dbReference>
<dbReference type="REBASE" id="845141">
    <property type="entry name" value="KspMG31ORF25395P"/>
</dbReference>
<evidence type="ECO:0000259" key="2">
    <source>
        <dbReference type="SMART" id="SM00507"/>
    </source>
</evidence>
<evidence type="ECO:0000256" key="1">
    <source>
        <dbReference type="SAM" id="MobiDB-lite"/>
    </source>
</evidence>
<reference evidence="3" key="1">
    <citation type="submission" date="2024-06" db="EMBL/GenBank/DDBJ databases">
        <title>The genome sequences of Kitasatospora sp. strain HUAS MG31.</title>
        <authorList>
            <person name="Mo P."/>
        </authorList>
    </citation>
    <scope>NUCLEOTIDE SEQUENCE</scope>
    <source>
        <strain evidence="3">HUAS MG31</strain>
    </source>
</reference>
<gene>
    <name evidence="3" type="ORF">ABWK59_25395</name>
</gene>
<dbReference type="GO" id="GO:0008270">
    <property type="term" value="F:zinc ion binding"/>
    <property type="evidence" value="ECO:0007669"/>
    <property type="project" value="InterPro"/>
</dbReference>
<organism evidence="3">
    <name type="scientific">Kitasatospora camelliae</name>
    <dbReference type="NCBI Taxonomy" id="3156397"/>
    <lineage>
        <taxon>Bacteria</taxon>
        <taxon>Bacillati</taxon>
        <taxon>Actinomycetota</taxon>
        <taxon>Actinomycetes</taxon>
        <taxon>Kitasatosporales</taxon>
        <taxon>Streptomycetaceae</taxon>
        <taxon>Kitasatospora</taxon>
    </lineage>
</organism>
<feature type="compositionally biased region" description="Basic and acidic residues" evidence="1">
    <location>
        <begin position="9"/>
        <end position="19"/>
    </location>
</feature>
<keyword evidence="3" id="KW-0255">Endonuclease</keyword>
<dbReference type="GO" id="GO:0003676">
    <property type="term" value="F:nucleic acid binding"/>
    <property type="evidence" value="ECO:0007669"/>
    <property type="project" value="InterPro"/>
</dbReference>
<dbReference type="RefSeq" id="WP_354642925.1">
    <property type="nucleotide sequence ID" value="NZ_CP159872.1"/>
</dbReference>
<feature type="region of interest" description="Disordered" evidence="1">
    <location>
        <begin position="136"/>
        <end position="182"/>
    </location>
</feature>
<protein>
    <submittedName>
        <fullName evidence="3">HNH endonuclease signature motif containing protein</fullName>
    </submittedName>
</protein>
<dbReference type="SMART" id="SM00507">
    <property type="entry name" value="HNHc"/>
    <property type="match status" value="1"/>
</dbReference>
<accession>A0AAU8K1W1</accession>
<feature type="region of interest" description="Disordered" evidence="1">
    <location>
        <begin position="1"/>
        <end position="63"/>
    </location>
</feature>
<keyword evidence="3" id="KW-0540">Nuclease</keyword>
<feature type="domain" description="HNH nuclease" evidence="2">
    <location>
        <begin position="268"/>
        <end position="329"/>
    </location>
</feature>
<feature type="compositionally biased region" description="Basic and acidic residues" evidence="1">
    <location>
        <begin position="151"/>
        <end position="163"/>
    </location>
</feature>
<name>A0AAU8K1W1_9ACTN</name>